<dbReference type="Gene3D" id="3.90.1660.10">
    <property type="entry name" value="CofE-like domain"/>
    <property type="match status" value="1"/>
</dbReference>
<evidence type="ECO:0000256" key="6">
    <source>
        <dbReference type="ARBA" id="ARBA00023134"/>
    </source>
</evidence>
<dbReference type="RefSeq" id="WP_310305089.1">
    <property type="nucleotide sequence ID" value="NZ_BAAAPS010000005.1"/>
</dbReference>
<evidence type="ECO:0000256" key="5">
    <source>
        <dbReference type="ARBA" id="ARBA00022958"/>
    </source>
</evidence>
<dbReference type="PANTHER" id="PTHR47917:SF1">
    <property type="entry name" value="COENZYME F420:L-GLUTAMATE LIGASE"/>
    <property type="match status" value="1"/>
</dbReference>
<gene>
    <name evidence="9" type="ORF">J2S63_003565</name>
</gene>
<proteinExistence type="predicted"/>
<keyword evidence="4" id="KW-0460">Magnesium</keyword>
<comment type="caution">
    <text evidence="9">The sequence shown here is derived from an EMBL/GenBank/DDBJ whole genome shotgun (WGS) entry which is preliminary data.</text>
</comment>
<keyword evidence="6" id="KW-0342">GTP-binding</keyword>
<keyword evidence="10" id="KW-1185">Reference proteome</keyword>
<sequence length="333" mass="33429">MTLLVVPATGVGEVRPGDDLAALLAVAWRGAGVVPQDGDVVAVTSKVVSKAEGRLVAADADAEDPRAEAVAAETDRVVAVRGRTRIVRTRHGFVMAAAGVDASNVETGTLVLLPLDPDGSARALREALSRHWGANVAVVLTDTAGRAWRAGQTDLAMGAAGLVVLDDHGGRADAYGNPLVVTAPAVADEVASAAELATGKLSHSPAALVRGLDAFVLPAGDHGPGAAALVRAEDEDLFGLGAREAVLTALEPGRAGARGFGAPATPEELGGALARVLGTGARLSPGEDGWVLEVPPGSDRLLAAVLLACGWAARSPYDAPGGLRVGPASRIGP</sequence>
<feature type="domain" description="Coenzyme F420:L-glutamate ligase-like" evidence="8">
    <location>
        <begin position="12"/>
        <end position="211"/>
    </location>
</feature>
<organism evidence="9 10">
    <name type="scientific">Nocardioides marmoribigeumensis</name>
    <dbReference type="NCBI Taxonomy" id="433649"/>
    <lineage>
        <taxon>Bacteria</taxon>
        <taxon>Bacillati</taxon>
        <taxon>Actinomycetota</taxon>
        <taxon>Actinomycetes</taxon>
        <taxon>Propionibacteriales</taxon>
        <taxon>Nocardioidaceae</taxon>
        <taxon>Nocardioides</taxon>
    </lineage>
</organism>
<dbReference type="EC" id="6.3.2.34" evidence="9"/>
<keyword evidence="2" id="KW-0479">Metal-binding</keyword>
<name>A0ABU2C018_9ACTN</name>
<accession>A0ABU2C018</accession>
<evidence type="ECO:0000256" key="2">
    <source>
        <dbReference type="ARBA" id="ARBA00022723"/>
    </source>
</evidence>
<dbReference type="GO" id="GO:0052618">
    <property type="term" value="F:coenzyme F420-0:L-glutamate ligase activity"/>
    <property type="evidence" value="ECO:0007669"/>
    <property type="project" value="UniProtKB-EC"/>
</dbReference>
<evidence type="ECO:0000256" key="4">
    <source>
        <dbReference type="ARBA" id="ARBA00022842"/>
    </source>
</evidence>
<dbReference type="Proteomes" id="UP001183648">
    <property type="component" value="Unassembled WGS sequence"/>
</dbReference>
<dbReference type="EMBL" id="JAVDYG010000001">
    <property type="protein sequence ID" value="MDR7364012.1"/>
    <property type="molecule type" value="Genomic_DNA"/>
</dbReference>
<evidence type="ECO:0000256" key="3">
    <source>
        <dbReference type="ARBA" id="ARBA00022741"/>
    </source>
</evidence>
<dbReference type="GO" id="GO:0052619">
    <property type="term" value="F:coenzyme F420-1:gamma-L-glutamate ligase activity"/>
    <property type="evidence" value="ECO:0007669"/>
    <property type="project" value="UniProtKB-EC"/>
</dbReference>
<dbReference type="Gene3D" id="3.30.1330.100">
    <property type="entry name" value="CofE-like"/>
    <property type="match status" value="1"/>
</dbReference>
<dbReference type="InterPro" id="IPR008225">
    <property type="entry name" value="F420-0_g-glutamyl_ligase"/>
</dbReference>
<keyword evidence="1 9" id="KW-0436">Ligase</keyword>
<evidence type="ECO:0000259" key="8">
    <source>
        <dbReference type="Pfam" id="PF01996"/>
    </source>
</evidence>
<evidence type="ECO:0000256" key="1">
    <source>
        <dbReference type="ARBA" id="ARBA00022598"/>
    </source>
</evidence>
<dbReference type="NCBIfam" id="TIGR01916">
    <property type="entry name" value="F420_cofE"/>
    <property type="match status" value="1"/>
</dbReference>
<keyword evidence="5" id="KW-0630">Potassium</keyword>
<dbReference type="EC" id="6.3.2.31" evidence="9"/>
<reference evidence="9 10" key="1">
    <citation type="submission" date="2023-07" db="EMBL/GenBank/DDBJ databases">
        <title>Sequencing the genomes of 1000 actinobacteria strains.</title>
        <authorList>
            <person name="Klenk H.-P."/>
        </authorList>
    </citation>
    <scope>NUCLEOTIDE SEQUENCE [LARGE SCALE GENOMIC DNA]</scope>
    <source>
        <strain evidence="9 10">DSM 19426</strain>
    </source>
</reference>
<evidence type="ECO:0000256" key="7">
    <source>
        <dbReference type="ARBA" id="ARBA00023211"/>
    </source>
</evidence>
<keyword evidence="7" id="KW-0464">Manganese</keyword>
<evidence type="ECO:0000313" key="10">
    <source>
        <dbReference type="Proteomes" id="UP001183648"/>
    </source>
</evidence>
<dbReference type="PANTHER" id="PTHR47917">
    <property type="match status" value="1"/>
</dbReference>
<protein>
    <submittedName>
        <fullName evidence="9">Coenzyme F420-0:L-glutamate ligase/coenzyme F420-1:gamma-L-glutamate ligase</fullName>
        <ecNumber evidence="9">6.3.2.31</ecNumber>
        <ecNumber evidence="9">6.3.2.34</ecNumber>
    </submittedName>
</protein>
<dbReference type="InterPro" id="IPR002847">
    <property type="entry name" value="F420-0_gamma-glut_ligase-dom"/>
</dbReference>
<dbReference type="SUPFAM" id="SSF144010">
    <property type="entry name" value="CofE-like"/>
    <property type="match status" value="1"/>
</dbReference>
<evidence type="ECO:0000313" key="9">
    <source>
        <dbReference type="EMBL" id="MDR7364012.1"/>
    </source>
</evidence>
<keyword evidence="3" id="KW-0547">Nucleotide-binding</keyword>
<dbReference type="Pfam" id="PF01996">
    <property type="entry name" value="F420_ligase"/>
    <property type="match status" value="1"/>
</dbReference>